<feature type="domain" description="Ig-like" evidence="1">
    <location>
        <begin position="173"/>
        <end position="250"/>
    </location>
</feature>
<protein>
    <recommendedName>
        <fullName evidence="1">Ig-like domain-containing protein</fullName>
    </recommendedName>
</protein>
<comment type="caution">
    <text evidence="2">The sequence shown here is derived from an EMBL/GenBank/DDBJ whole genome shotgun (WGS) entry which is preliminary data.</text>
</comment>
<feature type="domain" description="Ig-like" evidence="1">
    <location>
        <begin position="67"/>
        <end position="103"/>
    </location>
</feature>
<proteinExistence type="predicted"/>
<organism evidence="2 3">
    <name type="scientific">Daphnia sinensis</name>
    <dbReference type="NCBI Taxonomy" id="1820382"/>
    <lineage>
        <taxon>Eukaryota</taxon>
        <taxon>Metazoa</taxon>
        <taxon>Ecdysozoa</taxon>
        <taxon>Arthropoda</taxon>
        <taxon>Crustacea</taxon>
        <taxon>Branchiopoda</taxon>
        <taxon>Diplostraca</taxon>
        <taxon>Cladocera</taxon>
        <taxon>Anomopoda</taxon>
        <taxon>Daphniidae</taxon>
        <taxon>Daphnia</taxon>
        <taxon>Daphnia similis group</taxon>
    </lineage>
</organism>
<name>A0AAD5PP09_9CRUS</name>
<gene>
    <name evidence="2" type="ORF">GHT06_003542</name>
</gene>
<dbReference type="Proteomes" id="UP000820818">
    <property type="component" value="Unassembled WGS sequence"/>
</dbReference>
<dbReference type="InterPro" id="IPR044023">
    <property type="entry name" value="Ig_7"/>
</dbReference>
<dbReference type="Gene3D" id="2.60.120.260">
    <property type="entry name" value="Galactose-binding domain-like"/>
    <property type="match status" value="1"/>
</dbReference>
<reference evidence="2" key="1">
    <citation type="submission" date="2022-05" db="EMBL/GenBank/DDBJ databases">
        <title>A multi-omics perspective on studying reproductive biology in Daphnia sinensis.</title>
        <authorList>
            <person name="Jia J."/>
        </authorList>
    </citation>
    <scope>NUCLEOTIDE SEQUENCE</scope>
    <source>
        <strain evidence="2">WSL</strain>
    </source>
</reference>
<dbReference type="Gene3D" id="2.60.120.200">
    <property type="match status" value="1"/>
</dbReference>
<dbReference type="SUPFAM" id="SSF49785">
    <property type="entry name" value="Galactose-binding domain-like"/>
    <property type="match status" value="1"/>
</dbReference>
<evidence type="ECO:0000313" key="3">
    <source>
        <dbReference type="Proteomes" id="UP000820818"/>
    </source>
</evidence>
<dbReference type="EMBL" id="WJBH02000178">
    <property type="protein sequence ID" value="KAI9550170.1"/>
    <property type="molecule type" value="Genomic_DNA"/>
</dbReference>
<evidence type="ECO:0000313" key="2">
    <source>
        <dbReference type="EMBL" id="KAI9550170.1"/>
    </source>
</evidence>
<dbReference type="Pfam" id="PF19081">
    <property type="entry name" value="Ig_7"/>
    <property type="match status" value="2"/>
</dbReference>
<dbReference type="InterPro" id="IPR008979">
    <property type="entry name" value="Galactose-bd-like_sf"/>
</dbReference>
<accession>A0AAD5PP09</accession>
<sequence length="611" mass="66859">MLQRLFLYTSSDDHSRSLADDYKISKLYHLRNWFRSSQRRDLCWREFNHKMVRCRYRRNSCRSVKVRRSFHTPSITVSTTFYAEAVNLNGCIAAARVAVQANLNLAIPVATVGTFVNTKCDASSFTLIASTSSEATIKWYDAETGGTLLKEEASNCNGASVRTAVPVTVIETPSITAAPGITTCQFSNVTLTATASAGTLNWYDVPTGGSPNIALATINNISLTTTRYVSASLTINGVTCESPRTAVTVKMLAGPSITSASGNQTVYGANTVSLNASGPTFDGLSNTFAMTNQENVAIKATGLSRLSTTTDWVWQRSDNGGITWTNVTASLDAGVTFDGVDDHVYIGQPASIQAISNSITVEAWINPSSWSNHWYGNFNVPQGCMINGEVEELDTYSGGCEGVFYGYNADYDDYGFYKYYDWGLSPATPCIDKKAVISFTVFVTDIKKVAEIKADLGTTSTINGIKLAGLSGLKDGVTTVNPNLKVDIESSTDDTNWTRQISSIPDLAVNGQTLALNEVNARYIRLRKEDQASNAYFGLSELSFLVVDMQLSLISKKHYLLRTIYYQQLPMPFLEKRLLHTSGAQVRVLWMGHLLISRMVDLFPGQPQPIL</sequence>
<evidence type="ECO:0000259" key="1">
    <source>
        <dbReference type="Pfam" id="PF19081"/>
    </source>
</evidence>
<keyword evidence="3" id="KW-1185">Reference proteome</keyword>
<dbReference type="AlphaFoldDB" id="A0AAD5PP09"/>